<dbReference type="Pfam" id="PF04226">
    <property type="entry name" value="Transgly_assoc"/>
    <property type="match status" value="1"/>
</dbReference>
<keyword evidence="6 7" id="KW-0472">Membrane</keyword>
<evidence type="ECO:0000256" key="4">
    <source>
        <dbReference type="ARBA" id="ARBA00022692"/>
    </source>
</evidence>
<dbReference type="OrthoDB" id="1632160at2"/>
<feature type="transmembrane region" description="Helical" evidence="7">
    <location>
        <begin position="29"/>
        <end position="48"/>
    </location>
</feature>
<evidence type="ECO:0000256" key="1">
    <source>
        <dbReference type="ARBA" id="ARBA00004651"/>
    </source>
</evidence>
<dbReference type="Proteomes" id="UP000282529">
    <property type="component" value="Unassembled WGS sequence"/>
</dbReference>
<comment type="caution">
    <text evidence="8">The sequence shown here is derived from an EMBL/GenBank/DDBJ whole genome shotgun (WGS) entry which is preliminary data.</text>
</comment>
<comment type="subcellular location">
    <subcellularLocation>
        <location evidence="1">Cell membrane</location>
        <topology evidence="1">Multi-pass membrane protein</topology>
    </subcellularLocation>
</comment>
<protein>
    <submittedName>
        <fullName evidence="8">GlsB/YeaQ/YmgE family stress response membrane protein</fullName>
    </submittedName>
</protein>
<dbReference type="EMBL" id="RQPI01000013">
    <property type="protein sequence ID" value="RQW09503.1"/>
    <property type="molecule type" value="Genomic_DNA"/>
</dbReference>
<evidence type="ECO:0000313" key="9">
    <source>
        <dbReference type="Proteomes" id="UP000282529"/>
    </source>
</evidence>
<keyword evidence="5 7" id="KW-1133">Transmembrane helix</keyword>
<dbReference type="GO" id="GO:0005886">
    <property type="term" value="C:plasma membrane"/>
    <property type="evidence" value="ECO:0007669"/>
    <property type="project" value="UniProtKB-SubCell"/>
</dbReference>
<sequence length="85" mass="8738">MWGIIISIVMAIVIGIIGDAIAGGDMPGGIIGSMVAGFIGAWLGAYLFGSFGPVIGNFAVIPAIIGTMLFIFLLGLISRLLRRAT</sequence>
<keyword evidence="9" id="KW-1185">Reference proteome</keyword>
<feature type="transmembrane region" description="Helical" evidence="7">
    <location>
        <begin position="54"/>
        <end position="77"/>
    </location>
</feature>
<comment type="similarity">
    <text evidence="2">Belongs to the UPF0410 family.</text>
</comment>
<dbReference type="RefSeq" id="WP_124697033.1">
    <property type="nucleotide sequence ID" value="NZ_JBHUFE010000019.1"/>
</dbReference>
<evidence type="ECO:0000256" key="5">
    <source>
        <dbReference type="ARBA" id="ARBA00022989"/>
    </source>
</evidence>
<evidence type="ECO:0000256" key="7">
    <source>
        <dbReference type="SAM" id="Phobius"/>
    </source>
</evidence>
<feature type="transmembrane region" description="Helical" evidence="7">
    <location>
        <begin position="6"/>
        <end position="22"/>
    </location>
</feature>
<dbReference type="InterPro" id="IPR007341">
    <property type="entry name" value="Transgly_assoc"/>
</dbReference>
<accession>A0A3N9P014</accession>
<keyword evidence="4 7" id="KW-0812">Transmembrane</keyword>
<reference evidence="8 9" key="1">
    <citation type="submission" date="2018-11" db="EMBL/GenBank/DDBJ databases">
        <title>Genome sequence of strain 7197.</title>
        <authorList>
            <person name="Gao J."/>
            <person name="Sun J."/>
        </authorList>
    </citation>
    <scope>NUCLEOTIDE SEQUENCE [LARGE SCALE GENOMIC DNA]</scope>
    <source>
        <strain evidence="8 9">7197</strain>
    </source>
</reference>
<gene>
    <name evidence="8" type="ORF">EH198_18685</name>
</gene>
<evidence type="ECO:0000313" key="8">
    <source>
        <dbReference type="EMBL" id="RQW09503.1"/>
    </source>
</evidence>
<evidence type="ECO:0000256" key="6">
    <source>
        <dbReference type="ARBA" id="ARBA00023136"/>
    </source>
</evidence>
<evidence type="ECO:0000256" key="3">
    <source>
        <dbReference type="ARBA" id="ARBA00022475"/>
    </source>
</evidence>
<organism evidence="8 9">
    <name type="scientific">Paenibacillus rhizophilus</name>
    <dbReference type="NCBI Taxonomy" id="1850366"/>
    <lineage>
        <taxon>Bacteria</taxon>
        <taxon>Bacillati</taxon>
        <taxon>Bacillota</taxon>
        <taxon>Bacilli</taxon>
        <taxon>Bacillales</taxon>
        <taxon>Paenibacillaceae</taxon>
        <taxon>Paenibacillus</taxon>
    </lineage>
</organism>
<proteinExistence type="inferred from homology"/>
<evidence type="ECO:0000256" key="2">
    <source>
        <dbReference type="ARBA" id="ARBA00011006"/>
    </source>
</evidence>
<keyword evidence="3" id="KW-1003">Cell membrane</keyword>
<dbReference type="AlphaFoldDB" id="A0A3N9P014"/>
<name>A0A3N9P014_9BACL</name>